<dbReference type="PANTHER" id="PTHR24322:SF736">
    <property type="entry name" value="RETINOL DEHYDROGENASE 10"/>
    <property type="match status" value="1"/>
</dbReference>
<dbReference type="PANTHER" id="PTHR24322">
    <property type="entry name" value="PKSB"/>
    <property type="match status" value="1"/>
</dbReference>
<evidence type="ECO:0000313" key="4">
    <source>
        <dbReference type="EMBL" id="GAA4095366.1"/>
    </source>
</evidence>
<reference evidence="5" key="1">
    <citation type="journal article" date="2019" name="Int. J. Syst. Evol. Microbiol.">
        <title>The Global Catalogue of Microorganisms (GCM) 10K type strain sequencing project: providing services to taxonomists for standard genome sequencing and annotation.</title>
        <authorList>
            <consortium name="The Broad Institute Genomics Platform"/>
            <consortium name="The Broad Institute Genome Sequencing Center for Infectious Disease"/>
            <person name="Wu L."/>
            <person name="Ma J."/>
        </authorList>
    </citation>
    <scope>NUCLEOTIDE SEQUENCE [LARGE SCALE GENOMIC DNA]</scope>
    <source>
        <strain evidence="5">JCM 17304</strain>
    </source>
</reference>
<dbReference type="Gene3D" id="3.40.50.720">
    <property type="entry name" value="NAD(P)-binding Rossmann-like Domain"/>
    <property type="match status" value="1"/>
</dbReference>
<evidence type="ECO:0000256" key="1">
    <source>
        <dbReference type="ARBA" id="ARBA00006484"/>
    </source>
</evidence>
<evidence type="ECO:0000256" key="2">
    <source>
        <dbReference type="ARBA" id="ARBA00023002"/>
    </source>
</evidence>
<dbReference type="InterPro" id="IPR020904">
    <property type="entry name" value="Sc_DH/Rdtase_CS"/>
</dbReference>
<dbReference type="Proteomes" id="UP001500392">
    <property type="component" value="Unassembled WGS sequence"/>
</dbReference>
<dbReference type="PROSITE" id="PS00061">
    <property type="entry name" value="ADH_SHORT"/>
    <property type="match status" value="1"/>
</dbReference>
<dbReference type="PRINTS" id="PR00080">
    <property type="entry name" value="SDRFAMILY"/>
</dbReference>
<dbReference type="EMBL" id="BAABDM010000003">
    <property type="protein sequence ID" value="GAA4095366.1"/>
    <property type="molecule type" value="Genomic_DNA"/>
</dbReference>
<name>A0ABP7WRU7_9GAMM</name>
<dbReference type="SUPFAM" id="SSF51735">
    <property type="entry name" value="NAD(P)-binding Rossmann-fold domains"/>
    <property type="match status" value="1"/>
</dbReference>
<dbReference type="Pfam" id="PF00106">
    <property type="entry name" value="adh_short"/>
    <property type="match status" value="1"/>
</dbReference>
<comment type="caution">
    <text evidence="4">The sequence shown here is derived from an EMBL/GenBank/DDBJ whole genome shotgun (WGS) entry which is preliminary data.</text>
</comment>
<keyword evidence="2" id="KW-0560">Oxidoreductase</keyword>
<accession>A0ABP7WRU7</accession>
<evidence type="ECO:0000256" key="3">
    <source>
        <dbReference type="RuleBase" id="RU000363"/>
    </source>
</evidence>
<gene>
    <name evidence="4" type="ORF">GCM10022414_19410</name>
</gene>
<dbReference type="InterPro" id="IPR002347">
    <property type="entry name" value="SDR_fam"/>
</dbReference>
<dbReference type="InterPro" id="IPR036291">
    <property type="entry name" value="NAD(P)-bd_dom_sf"/>
</dbReference>
<keyword evidence="5" id="KW-1185">Reference proteome</keyword>
<comment type="similarity">
    <text evidence="1 3">Belongs to the short-chain dehydrogenases/reductases (SDR) family.</text>
</comment>
<dbReference type="PRINTS" id="PR00081">
    <property type="entry name" value="GDHRDH"/>
</dbReference>
<dbReference type="CDD" id="cd05233">
    <property type="entry name" value="SDR_c"/>
    <property type="match status" value="1"/>
</dbReference>
<organism evidence="4 5">
    <name type="scientific">Zhongshania borealis</name>
    <dbReference type="NCBI Taxonomy" id="889488"/>
    <lineage>
        <taxon>Bacteria</taxon>
        <taxon>Pseudomonadati</taxon>
        <taxon>Pseudomonadota</taxon>
        <taxon>Gammaproteobacteria</taxon>
        <taxon>Cellvibrionales</taxon>
        <taxon>Spongiibacteraceae</taxon>
        <taxon>Zhongshania</taxon>
    </lineage>
</organism>
<proteinExistence type="inferred from homology"/>
<protein>
    <submittedName>
        <fullName evidence="4">SDR family NAD(P)-dependent oxidoreductase</fullName>
    </submittedName>
</protein>
<evidence type="ECO:0000313" key="5">
    <source>
        <dbReference type="Proteomes" id="UP001500392"/>
    </source>
</evidence>
<sequence>MKNFNNKIVVITGAGSGMGRAYAVEFAKLGARLALNDYDIKGLAETVALLDDSSPNKVYSASFDVSDRAAMESFAADVQTQLGNAHIIINNAGVSGEGKPVWATPLATIERVMNINFYGVVHGTQVFLPQLIENGEGAVVNVSSIFGLIGPPNNCDYSAAKFAVRGFTEALMVELHDSPISVHLVHPGGIATNIANVPQHQAFSDKYLSTPPEAIVRYVIRGIRRGTPKIVYGKDSFKTWFGANFVPLRFLNKIIWWDMRDVIDRSDYPLQPAATKPMITPTATATPIKERNAG</sequence>
<dbReference type="RefSeq" id="WP_344935213.1">
    <property type="nucleotide sequence ID" value="NZ_BAABDM010000003.1"/>
</dbReference>